<keyword evidence="2" id="KW-1185">Reference proteome</keyword>
<dbReference type="InterPro" id="IPR028212">
    <property type="entry name" value="GHL6"/>
</dbReference>
<evidence type="ECO:0000313" key="1">
    <source>
        <dbReference type="EMBL" id="TDF96256.1"/>
    </source>
</evidence>
<evidence type="ECO:0008006" key="3">
    <source>
        <dbReference type="Google" id="ProtNLM"/>
    </source>
</evidence>
<dbReference type="EMBL" id="SMRT01000008">
    <property type="protein sequence ID" value="TDF96256.1"/>
    <property type="molecule type" value="Genomic_DNA"/>
</dbReference>
<protein>
    <recommendedName>
        <fullName evidence="3">Beta-galactosidase trimerisation domain-containing protein</fullName>
    </recommendedName>
</protein>
<dbReference type="InterPro" id="IPR029062">
    <property type="entry name" value="Class_I_gatase-like"/>
</dbReference>
<dbReference type="Proteomes" id="UP000295636">
    <property type="component" value="Unassembled WGS sequence"/>
</dbReference>
<proteinExistence type="predicted"/>
<dbReference type="AlphaFoldDB" id="A0A4R5KL87"/>
<gene>
    <name evidence="1" type="ORF">E1757_17860</name>
</gene>
<reference evidence="1 2" key="1">
    <citation type="submission" date="2019-03" db="EMBL/GenBank/DDBJ databases">
        <title>This is whole genome sequence of Paenibacillus sp MS74 strain.</title>
        <authorList>
            <person name="Trinh H.N."/>
        </authorList>
    </citation>
    <scope>NUCLEOTIDE SEQUENCE [LARGE SCALE GENOMIC DNA]</scope>
    <source>
        <strain evidence="1 2">MS74</strain>
    </source>
</reference>
<dbReference type="InterPro" id="IPR017853">
    <property type="entry name" value="GH"/>
</dbReference>
<dbReference type="PANTHER" id="PTHR43405:SF1">
    <property type="entry name" value="GLYCOSYL HYDROLASE DIGH"/>
    <property type="match status" value="1"/>
</dbReference>
<accession>A0A4R5KL87</accession>
<name>A0A4R5KL87_9BACL</name>
<dbReference type="CDD" id="cd03143">
    <property type="entry name" value="A4_beta-galactosidase_middle_domain"/>
    <property type="match status" value="1"/>
</dbReference>
<dbReference type="OrthoDB" id="9780891at2"/>
<evidence type="ECO:0000313" key="2">
    <source>
        <dbReference type="Proteomes" id="UP000295636"/>
    </source>
</evidence>
<dbReference type="Gene3D" id="3.40.50.880">
    <property type="match status" value="1"/>
</dbReference>
<dbReference type="Gene3D" id="3.20.20.80">
    <property type="entry name" value="Glycosidases"/>
    <property type="match status" value="1"/>
</dbReference>
<organism evidence="1 2">
    <name type="scientific">Paenibacillus piri</name>
    <dbReference type="NCBI Taxonomy" id="2547395"/>
    <lineage>
        <taxon>Bacteria</taxon>
        <taxon>Bacillati</taxon>
        <taxon>Bacillota</taxon>
        <taxon>Bacilli</taxon>
        <taxon>Bacillales</taxon>
        <taxon>Paenibacillaceae</taxon>
        <taxon>Paenibacillus</taxon>
    </lineage>
</organism>
<dbReference type="PANTHER" id="PTHR43405">
    <property type="entry name" value="GLYCOSYL HYDROLASE DIGH"/>
    <property type="match status" value="1"/>
</dbReference>
<dbReference type="InterPro" id="IPR052177">
    <property type="entry name" value="Divisome_Glycosyl_Hydrolase"/>
</dbReference>
<dbReference type="SUPFAM" id="SSF51445">
    <property type="entry name" value="(Trans)glycosidases"/>
    <property type="match status" value="1"/>
</dbReference>
<comment type="caution">
    <text evidence="1">The sequence shown here is derived from an EMBL/GenBank/DDBJ whole genome shotgun (WGS) entry which is preliminary data.</text>
</comment>
<dbReference type="Pfam" id="PF14871">
    <property type="entry name" value="GHL6"/>
    <property type="match status" value="1"/>
</dbReference>
<dbReference type="RefSeq" id="WP_133230513.1">
    <property type="nucleotide sequence ID" value="NZ_SMRT01000008.1"/>
</dbReference>
<sequence length="667" mass="75841">MAWWQDNRLRLIQNNLREIDADLDVDLLISQLRQFEANVLMLNAGGIFAFYPSKLEHHYVTPYLKKDLLGEAVAKAHANGMRFIARFDFSKTHESLFARRPEWYYRTKEGKEVNYHGIVHTCINGGYQQEYSLKIIEEVLDHYPVDGIFFNMFGYQTRDYSGNDYGLCYCDNCKRRFRDMYGMELPESRDQGNEVYQAYKQFQAVTTKQILDSIHALVKRKNPEIALCTYHTHRVDIVRNESNTALGRPHPVWLYSASENVKSIEDGWDDKLISNCCINAIDLTYRFTGVAANEVQIRLYESIASGSGLDFCIIGTFEGYPDQENVAAAQEVFRFHKEHERYFGQLGSMADAVLIKPDPLDRANPKEYLGLFKMMKERHIQFDVVPQARLADKLEQLRGVRALIVPGIRCMDDAQLNALRELQQGGVRIVATGHALTGDDHNKEALYELFRAKYTGTTTDTIPAYLETSDKTVFRSFPARDWVIVGETFGKVAFEGEDQLKLLPFVQPSTFGPPERAYGHRISAEYGAGLRKDKGAYLPWEAGLLYYKYGYEDHKRILTDMLDVMLDGRYVVQTDAPQSVELFANKIGANSYMVQLLNLSGFNGVTYGDPIPLADIRIKLQVPGSACKAYSLKRQQDVPAVSGPDGSLVITVDALRLYDAIVLEPVN</sequence>